<gene>
    <name evidence="2" type="ORF">R3P38DRAFT_3441061</name>
</gene>
<feature type="region of interest" description="Disordered" evidence="1">
    <location>
        <begin position="24"/>
        <end position="47"/>
    </location>
</feature>
<feature type="compositionally biased region" description="Polar residues" evidence="1">
    <location>
        <begin position="115"/>
        <end position="125"/>
    </location>
</feature>
<evidence type="ECO:0000313" key="2">
    <source>
        <dbReference type="EMBL" id="KAK7043519.1"/>
    </source>
</evidence>
<feature type="compositionally biased region" description="Low complexity" evidence="1">
    <location>
        <begin position="29"/>
        <end position="47"/>
    </location>
</feature>
<dbReference type="Proteomes" id="UP001362999">
    <property type="component" value="Unassembled WGS sequence"/>
</dbReference>
<proteinExistence type="predicted"/>
<accession>A0AAW0CX39</accession>
<feature type="region of interest" description="Disordered" evidence="1">
    <location>
        <begin position="432"/>
        <end position="452"/>
    </location>
</feature>
<sequence length="960" mass="105502">MSSPDNNDPAWLEFRRRRQEEEIWRDYQAQRPQQSASSAASSTISVPATTSVLQPTANNSVPTTSENVPAVPAPARVTQSYLSARALPTPQNQALIAPSSYGPFLGAHTLAPSSGTLSTTHVNQARLQSSSRSSLPRRTSQRPAGRPVGSTSRLPPSISMAGPNMESCVFTDSVGVRMYRVTVQVYPPIKPHSKFQLSVYDALKIDWRNFLESHRLLFTCDLPATTTVQDLLQRVVTNLSRENYSLPPIIRYGDITGAPTPYLQLLALKNKGKNTGGIKLNTAIKPNNWTIEHLATDRNYFAAPDTCIESDMNRPNRFIIRMIPTVFPLFYHEGLVKHYCITTIAYSRFPHDGGSLQSSSKICVCESVPYNDPQHEDGDSGDVEFVAQMLLPSTSATGLSRSSSGVFVTDPFAGLSQSGPSTAVTLAPAFVPSSPPGPRGALPMRPRTPSPRPRLALRSLTTTVSSQPASSFVAPAPPAVNSTALPREIWSENTMFFPEPVGDIERLDLDSFMDTVYATASAGGATVPLRINATDIDDACNQFIAIIDDCLRQGNCERILVKPHQRIFSLQYPQSATGPGVEREVLWSIYSKFDMPSLLMPREDNFSTLRPLFNSPEIPVPASRLKIIQRLGAVAALLLISGRWPSPFDPAIFQYLVHGRNLHALHPNVVGEWHPSLRQRILSLIELGPNADLAAFESDFATYLDSSAIVYRDRDLATHLAIAPVLLYLAILGTASGPYWTAFQSGFDLPCPRNEFTFSKMIRLFQGGSEAFLSLYNTSFISDAEVLLNSVNFMTPNGTSQWTARLRTMTADPLLTFQGLFEKFVRGSGVPCRDRFEDVRASFSSIIDLSRINTPGFRGQMVAWAATGSPFIDLGSDTIDIGPIATDDGGYALEENQLYASAGTVCFRTCTRSMRYPVDYLFQLASGIYTEASEPSTFQEAFDFWILRECLLTIGRHSMA</sequence>
<dbReference type="EMBL" id="JAWWNJ010000012">
    <property type="protein sequence ID" value="KAK7043519.1"/>
    <property type="molecule type" value="Genomic_DNA"/>
</dbReference>
<dbReference type="AlphaFoldDB" id="A0AAW0CX39"/>
<reference evidence="2 3" key="1">
    <citation type="journal article" date="2024" name="J Genomics">
        <title>Draft genome sequencing and assembly of Favolaschia claudopus CIRM-BRFM 2984 isolated from oak limbs.</title>
        <authorList>
            <person name="Navarro D."/>
            <person name="Drula E."/>
            <person name="Chaduli D."/>
            <person name="Cazenave R."/>
            <person name="Ahrendt S."/>
            <person name="Wang J."/>
            <person name="Lipzen A."/>
            <person name="Daum C."/>
            <person name="Barry K."/>
            <person name="Grigoriev I.V."/>
            <person name="Favel A."/>
            <person name="Rosso M.N."/>
            <person name="Martin F."/>
        </authorList>
    </citation>
    <scope>NUCLEOTIDE SEQUENCE [LARGE SCALE GENOMIC DNA]</scope>
    <source>
        <strain evidence="2 3">CIRM-BRFM 2984</strain>
    </source>
</reference>
<name>A0AAW0CX39_9AGAR</name>
<feature type="region of interest" description="Disordered" evidence="1">
    <location>
        <begin position="115"/>
        <end position="160"/>
    </location>
</feature>
<organism evidence="2 3">
    <name type="scientific">Favolaschia claudopus</name>
    <dbReference type="NCBI Taxonomy" id="2862362"/>
    <lineage>
        <taxon>Eukaryota</taxon>
        <taxon>Fungi</taxon>
        <taxon>Dikarya</taxon>
        <taxon>Basidiomycota</taxon>
        <taxon>Agaricomycotina</taxon>
        <taxon>Agaricomycetes</taxon>
        <taxon>Agaricomycetidae</taxon>
        <taxon>Agaricales</taxon>
        <taxon>Marasmiineae</taxon>
        <taxon>Mycenaceae</taxon>
        <taxon>Favolaschia</taxon>
    </lineage>
</organism>
<comment type="caution">
    <text evidence="2">The sequence shown here is derived from an EMBL/GenBank/DDBJ whole genome shotgun (WGS) entry which is preliminary data.</text>
</comment>
<evidence type="ECO:0000256" key="1">
    <source>
        <dbReference type="SAM" id="MobiDB-lite"/>
    </source>
</evidence>
<feature type="compositionally biased region" description="Low complexity" evidence="1">
    <location>
        <begin position="126"/>
        <end position="143"/>
    </location>
</feature>
<evidence type="ECO:0000313" key="3">
    <source>
        <dbReference type="Proteomes" id="UP001362999"/>
    </source>
</evidence>
<protein>
    <submittedName>
        <fullName evidence="2">Uncharacterized protein</fullName>
    </submittedName>
</protein>
<keyword evidence="3" id="KW-1185">Reference proteome</keyword>